<evidence type="ECO:0000313" key="10">
    <source>
        <dbReference type="Proteomes" id="UP000445000"/>
    </source>
</evidence>
<organism evidence="9 10">
    <name type="scientific">Steroidobacter agaridevorans</name>
    <dbReference type="NCBI Taxonomy" id="2695856"/>
    <lineage>
        <taxon>Bacteria</taxon>
        <taxon>Pseudomonadati</taxon>
        <taxon>Pseudomonadota</taxon>
        <taxon>Gammaproteobacteria</taxon>
        <taxon>Steroidobacterales</taxon>
        <taxon>Steroidobacteraceae</taxon>
        <taxon>Steroidobacter</taxon>
    </lineage>
</organism>
<keyword evidence="10" id="KW-1185">Reference proteome</keyword>
<feature type="site" description="Important for catalytic activity, responsible for pKa modulation of the active site Glu and correct orientation of both the proton donor and substrate" evidence="5">
    <location>
        <position position="165"/>
    </location>
</feature>
<evidence type="ECO:0000256" key="5">
    <source>
        <dbReference type="PIRSR" id="PIRSR606710-2"/>
    </source>
</evidence>
<dbReference type="EMBL" id="BLJN01000004">
    <property type="protein sequence ID" value="GFE81989.1"/>
    <property type="molecule type" value="Genomic_DNA"/>
</dbReference>
<dbReference type="PANTHER" id="PTHR42812">
    <property type="entry name" value="BETA-XYLOSIDASE"/>
    <property type="match status" value="1"/>
</dbReference>
<proteinExistence type="inferred from homology"/>
<evidence type="ECO:0000256" key="6">
    <source>
        <dbReference type="RuleBase" id="RU361187"/>
    </source>
</evidence>
<protein>
    <submittedName>
        <fullName evidence="9">Xylosidase/arabinosidase</fullName>
    </submittedName>
</protein>
<dbReference type="SUPFAM" id="SSF49899">
    <property type="entry name" value="Concanavalin A-like lectins/glucanases"/>
    <property type="match status" value="1"/>
</dbReference>
<dbReference type="PANTHER" id="PTHR42812:SF12">
    <property type="entry name" value="BETA-XYLOSIDASE-RELATED"/>
    <property type="match status" value="1"/>
</dbReference>
<dbReference type="Pfam" id="PF04616">
    <property type="entry name" value="Glyco_hydro_43"/>
    <property type="match status" value="1"/>
</dbReference>
<dbReference type="InterPro" id="IPR041542">
    <property type="entry name" value="GH43_C2"/>
</dbReference>
<keyword evidence="2 6" id="KW-0378">Hydrolase</keyword>
<gene>
    <name evidence="9" type="primary">xylB_2</name>
    <name evidence="9" type="ORF">GCM10011487_39890</name>
</gene>
<dbReference type="SUPFAM" id="SSF75005">
    <property type="entry name" value="Arabinanase/levansucrase/invertase"/>
    <property type="match status" value="1"/>
</dbReference>
<feature type="chain" id="PRO_5032471690" evidence="7">
    <location>
        <begin position="21"/>
        <end position="553"/>
    </location>
</feature>
<dbReference type="GO" id="GO:0005975">
    <property type="term" value="P:carbohydrate metabolic process"/>
    <property type="evidence" value="ECO:0007669"/>
    <property type="project" value="InterPro"/>
</dbReference>
<feature type="active site" description="Proton acceptor" evidence="4">
    <location>
        <position position="58"/>
    </location>
</feature>
<dbReference type="InterPro" id="IPR013320">
    <property type="entry name" value="ConA-like_dom_sf"/>
</dbReference>
<dbReference type="Proteomes" id="UP000445000">
    <property type="component" value="Unassembled WGS sequence"/>
</dbReference>
<dbReference type="InterPro" id="IPR006710">
    <property type="entry name" value="Glyco_hydro_43"/>
</dbReference>
<keyword evidence="3 6" id="KW-0326">Glycosidase</keyword>
<evidence type="ECO:0000256" key="2">
    <source>
        <dbReference type="ARBA" id="ARBA00022801"/>
    </source>
</evidence>
<sequence length="553" mass="61380">MKKQLSLAALLLAPWLLARAAPTVSFDWFEYTGKDEVFATPLPAGSYRNPILAGFYPDPSVTRAGDKFYLVNSTFAYFPGIPVFESSDLVHWRLLGHVLDRPSQLPFDGLDISRGVFAPAIHHHDGVFYVLNTLVDSGGNFISTAKNPAGPWSDPVWLPEIDGIDPSLFIDADGKAYVLNNGAPDEKPRYEGHRAIWMQEFDLQRLKLVGPRRVLLNGGVDISKQPIWIEGPHVFKKGEWYYLMCAEGGTGPNHSEVILRSKSVWGPYRPYQNNPILTQRELAKDRANPITNAGHADLVEAPDGTWWATFLGSRPYDGVNYHTGRETYLLPVTWQNDWPVILERGKAIPYVAPAPKLSNDHRDVMPLTGNFTWRDEFDRRELNSAWLQVRAPKQNWFDLAAAPGRLNITAPAEGLDGKSNPAYLGRRQQHLTFDASTSLRLPKESGVAAGLAAFQNGQHWYFLGARRSGEAVQVFLEKKSGATVKQVATATLKQATDAEIKLKISGKGRDYSFYYDAAGWQPLLENDDGSILSTEVAGGFVGATLGPHARLEQ</sequence>
<evidence type="ECO:0000313" key="9">
    <source>
        <dbReference type="EMBL" id="GFE81989.1"/>
    </source>
</evidence>
<dbReference type="InterPro" id="IPR023296">
    <property type="entry name" value="Glyco_hydro_beta-prop_sf"/>
</dbReference>
<evidence type="ECO:0000256" key="3">
    <source>
        <dbReference type="ARBA" id="ARBA00023295"/>
    </source>
</evidence>
<dbReference type="GO" id="GO:0004553">
    <property type="term" value="F:hydrolase activity, hydrolyzing O-glycosyl compounds"/>
    <property type="evidence" value="ECO:0007669"/>
    <property type="project" value="InterPro"/>
</dbReference>
<feature type="active site" description="Proton donor" evidence="4">
    <location>
        <position position="230"/>
    </location>
</feature>
<dbReference type="Gene3D" id="2.115.10.20">
    <property type="entry name" value="Glycosyl hydrolase domain, family 43"/>
    <property type="match status" value="1"/>
</dbReference>
<keyword evidence="7" id="KW-0732">Signal</keyword>
<dbReference type="Gene3D" id="2.60.120.200">
    <property type="match status" value="1"/>
</dbReference>
<feature type="domain" description="Beta-xylosidase C-terminal Concanavalin A-like" evidence="8">
    <location>
        <begin position="374"/>
        <end position="546"/>
    </location>
</feature>
<dbReference type="InterPro" id="IPR051795">
    <property type="entry name" value="Glycosyl_Hydrlase_43"/>
</dbReference>
<accession>A0A829YFC2</accession>
<comment type="caution">
    <text evidence="9">The sequence shown here is derived from an EMBL/GenBank/DDBJ whole genome shotgun (WGS) entry which is preliminary data.</text>
</comment>
<dbReference type="CDD" id="cd18617">
    <property type="entry name" value="GH43_XynB-like"/>
    <property type="match status" value="1"/>
</dbReference>
<evidence type="ECO:0000259" key="8">
    <source>
        <dbReference type="Pfam" id="PF17851"/>
    </source>
</evidence>
<feature type="signal peptide" evidence="7">
    <location>
        <begin position="1"/>
        <end position="20"/>
    </location>
</feature>
<dbReference type="RefSeq" id="WP_161813671.1">
    <property type="nucleotide sequence ID" value="NZ_BLJN01000004.1"/>
</dbReference>
<evidence type="ECO:0000256" key="4">
    <source>
        <dbReference type="PIRSR" id="PIRSR606710-1"/>
    </source>
</evidence>
<comment type="similarity">
    <text evidence="1 6">Belongs to the glycosyl hydrolase 43 family.</text>
</comment>
<evidence type="ECO:0000256" key="1">
    <source>
        <dbReference type="ARBA" id="ARBA00009865"/>
    </source>
</evidence>
<name>A0A829YFC2_9GAMM</name>
<reference evidence="10" key="1">
    <citation type="submission" date="2020-01" db="EMBL/GenBank/DDBJ databases">
        <title>'Steroidobacter agaridevorans' sp. nov., agar-degrading bacteria isolated from rhizosphere soils.</title>
        <authorList>
            <person name="Ikenaga M."/>
            <person name="Kataoka M."/>
            <person name="Murouchi A."/>
            <person name="Katsuragi S."/>
            <person name="Sakai M."/>
        </authorList>
    </citation>
    <scope>NUCLEOTIDE SEQUENCE [LARGE SCALE GENOMIC DNA]</scope>
    <source>
        <strain evidence="10">YU21-B</strain>
    </source>
</reference>
<dbReference type="Pfam" id="PF17851">
    <property type="entry name" value="GH43_C2"/>
    <property type="match status" value="1"/>
</dbReference>
<dbReference type="AlphaFoldDB" id="A0A829YFC2"/>
<evidence type="ECO:0000256" key="7">
    <source>
        <dbReference type="SAM" id="SignalP"/>
    </source>
</evidence>